<name>A0A1V1FIZ6_9VIRU</name>
<protein>
    <submittedName>
        <fullName evidence="1">Capsid protein</fullName>
    </submittedName>
</protein>
<sequence>MSTRAFDLQVPSKFESFKLKNKREVPETSAPVSAPADTLLAQMAIDNKNSVSTGNHAVIDFQGDFRPIIMALCFYAASFYDSLDVKQHSKVSPPTLVAYFLFVIYGFYLISDLEARPTPSIHTRFLHTPEFLDFKAFLYNLDVPDFLVKFLQAIAPAADPRRPNITYVPSFACYSEYMDFGRYFPVSIFLQCHNYVISNKTNDAPEDLINKMMGLNVYSDIRIGNFFGQLLSDGTNNHSYAHQLMQAFEGVINPALARSRSQRNVYSRVPHHVQPDATGFNPYQYFMNCDEDNVSEIMTLMRQIQSTISAKFKISGKLSSVAASLTGMNITIHSYSEFALPTWHRTIVPQNATASTSSPAKVFAGHLKFLSKPVRTDDTDIPFPADPTTISQVLYLGRNSSASTYPKDDNLVLFTVRKHSVPALRILDPYDYNPTTFHNVYLSGAMIESLELDGSAVPMPNADSVLDDENTLFLQSALPYSDIHRSTNFIFRANGAIFAERRIPIGPSGQPAASMLYNLALNRLPSFATRVRGAIPAALPGFHVEGAMSLWSSIYNKLGFRIPNADDKTNNRPPITEKGRVLVWSPYRYYNGKVMASGPENYFMITNLRTIFGTNPPLGETAHFLEVMPVS</sequence>
<gene>
    <name evidence="1" type="primary">CP</name>
</gene>
<dbReference type="Pfam" id="PF25666">
    <property type="entry name" value="Partiti_capsid"/>
    <property type="match status" value="1"/>
</dbReference>
<evidence type="ECO:0000313" key="1">
    <source>
        <dbReference type="EMBL" id="BAX07484.1"/>
    </source>
</evidence>
<accession>A0A1V1FIZ6</accession>
<dbReference type="InterPro" id="IPR058242">
    <property type="entry name" value="Capsid_partitivirus"/>
</dbReference>
<dbReference type="EMBL" id="LC010951">
    <property type="protein sequence ID" value="BAX07484.1"/>
    <property type="molecule type" value="Genomic_RNA"/>
</dbReference>
<organism evidence="1">
    <name type="scientific">Rosellinia necatrix partitivirus 3</name>
    <dbReference type="NCBI Taxonomy" id="1148492"/>
    <lineage>
        <taxon>Viruses</taxon>
        <taxon>Riboviria</taxon>
        <taxon>Orthornavirae</taxon>
        <taxon>Pisuviricota</taxon>
        <taxon>Duplopiviricetes</taxon>
        <taxon>Durnavirales</taxon>
        <taxon>Partitiviridae</taxon>
    </lineage>
</organism>
<proteinExistence type="predicted"/>
<reference evidence="1" key="1">
    <citation type="submission" date="2014-11" db="EMBL/GenBank/DDBJ databases">
        <title>Novel partitiviruses isolated from Rosellinia necatrix.</title>
        <authorList>
            <person name="Chiba S."/>
            <person name="Lin Y.H."/>
            <person name="Kondo H."/>
            <person name="Kanematsu S."/>
            <person name="Suzuki N."/>
        </authorList>
    </citation>
    <scope>NUCLEOTIDE SEQUENCE</scope>
    <source>
        <strain evidence="1">W1029</strain>
    </source>
</reference>